<reference evidence="1 2" key="1">
    <citation type="submission" date="2018-05" db="EMBL/GenBank/DDBJ databases">
        <title>Genomic Encyclopedia of Type Strains, Phase IV (KMG-IV): sequencing the most valuable type-strain genomes for metagenomic binning, comparative biology and taxonomic classification.</title>
        <authorList>
            <person name="Goeker M."/>
        </authorList>
    </citation>
    <scope>NUCLEOTIDE SEQUENCE [LARGE SCALE GENOMIC DNA]</scope>
    <source>
        <strain evidence="1 2">DSM 44704</strain>
    </source>
</reference>
<accession>A0A318JR10</accession>
<dbReference type="Proteomes" id="UP000247569">
    <property type="component" value="Unassembled WGS sequence"/>
</dbReference>
<evidence type="ECO:0000313" key="1">
    <source>
        <dbReference type="EMBL" id="PXX53410.1"/>
    </source>
</evidence>
<name>A0A318JR10_9NOCA</name>
<sequence length="289" mass="32455">MLADLWVEIEPLRELLDEMTEPAEAGNSTSWSPELRDYLVVARKQFERTGRPVDTADLFRAAAMTISPQDRFSDVFRAAAGSRTALASAYYNVRRGAIAEFDRVHRLTDPGPRPTVGIEVPVIPEAVRPITRHKGGMARALAFTSDVTRLSYALGAREMQLLYLQLCCYVVGWLFAGYEILHGASWLTLFIPVAMATRPSLLGWKPWTFLMLGVCFQAPAPLKAVVAVNALLQLCALVFEVRLRRADSGYPDVRTKDLSSDMTRTLFGRWIRPVLFESFRSENRNRNDG</sequence>
<comment type="caution">
    <text evidence="1">The sequence shown here is derived from an EMBL/GenBank/DDBJ whole genome shotgun (WGS) entry which is preliminary data.</text>
</comment>
<dbReference type="EMBL" id="QJKF01000027">
    <property type="protein sequence ID" value="PXX53410.1"/>
    <property type="molecule type" value="Genomic_DNA"/>
</dbReference>
<protein>
    <submittedName>
        <fullName evidence="1">Uncharacterized protein</fullName>
    </submittedName>
</protein>
<keyword evidence="2" id="KW-1185">Reference proteome</keyword>
<proteinExistence type="predicted"/>
<dbReference type="AlphaFoldDB" id="A0A318JR10"/>
<gene>
    <name evidence="1" type="ORF">DFR70_12721</name>
</gene>
<evidence type="ECO:0000313" key="2">
    <source>
        <dbReference type="Proteomes" id="UP000247569"/>
    </source>
</evidence>
<organism evidence="1 2">
    <name type="scientific">Nocardia tenerifensis</name>
    <dbReference type="NCBI Taxonomy" id="228006"/>
    <lineage>
        <taxon>Bacteria</taxon>
        <taxon>Bacillati</taxon>
        <taxon>Actinomycetota</taxon>
        <taxon>Actinomycetes</taxon>
        <taxon>Mycobacteriales</taxon>
        <taxon>Nocardiaceae</taxon>
        <taxon>Nocardia</taxon>
    </lineage>
</organism>
<dbReference type="RefSeq" id="WP_040743152.1">
    <property type="nucleotide sequence ID" value="NZ_QJKF01000027.1"/>
</dbReference>